<gene>
    <name evidence="2" type="ORF">BAA01_02345</name>
</gene>
<dbReference type="EMBL" id="LZRT01000036">
    <property type="protein sequence ID" value="OUM89633.1"/>
    <property type="molecule type" value="Genomic_DNA"/>
</dbReference>
<reference evidence="3" key="1">
    <citation type="submission" date="2016-06" db="EMBL/GenBank/DDBJ databases">
        <authorList>
            <person name="Nascimento L."/>
            <person name="Pereira R.V."/>
            <person name="Martins L.F."/>
            <person name="Quaggio R.B."/>
            <person name="Silva A.M."/>
            <person name="Setubal J.C."/>
        </authorList>
    </citation>
    <scope>NUCLEOTIDE SEQUENCE [LARGE SCALE GENOMIC DNA]</scope>
</reference>
<accession>A0A1Y3PQJ0</accession>
<comment type="caution">
    <text evidence="2">The sequence shown here is derived from an EMBL/GenBank/DDBJ whole genome shotgun (WGS) entry which is preliminary data.</text>
</comment>
<name>A0A1Y3PQJ0_9BACI</name>
<evidence type="ECO:0000313" key="2">
    <source>
        <dbReference type="EMBL" id="OUM89633.1"/>
    </source>
</evidence>
<organism evidence="2 3">
    <name type="scientific">Bacillus thermozeamaize</name>
    <dbReference type="NCBI Taxonomy" id="230954"/>
    <lineage>
        <taxon>Bacteria</taxon>
        <taxon>Bacillati</taxon>
        <taxon>Bacillota</taxon>
        <taxon>Bacilli</taxon>
        <taxon>Bacillales</taxon>
        <taxon>Bacillaceae</taxon>
        <taxon>Bacillus</taxon>
    </lineage>
</organism>
<evidence type="ECO:0000256" key="1">
    <source>
        <dbReference type="SAM" id="MobiDB-lite"/>
    </source>
</evidence>
<feature type="region of interest" description="Disordered" evidence="1">
    <location>
        <begin position="1"/>
        <end position="21"/>
    </location>
</feature>
<proteinExistence type="predicted"/>
<dbReference type="Proteomes" id="UP000196475">
    <property type="component" value="Unassembled WGS sequence"/>
</dbReference>
<dbReference type="AlphaFoldDB" id="A0A1Y3PQJ0"/>
<sequence length="73" mass="8479">MEGHERTSIDTALTGDPDHRSASKRWTQTLYPLEYPFLFECESLFDLMGGNYNVYFHQDVLRASLNVPLKKVK</sequence>
<protein>
    <submittedName>
        <fullName evidence="2">Uncharacterized protein</fullName>
    </submittedName>
</protein>
<evidence type="ECO:0000313" key="3">
    <source>
        <dbReference type="Proteomes" id="UP000196475"/>
    </source>
</evidence>